<keyword evidence="2" id="KW-1185">Reference proteome</keyword>
<dbReference type="OrthoDB" id="6776867at2759"/>
<reference evidence="1" key="1">
    <citation type="submission" date="2022-03" db="EMBL/GenBank/DDBJ databases">
        <authorList>
            <person name="Sayadi A."/>
        </authorList>
    </citation>
    <scope>NUCLEOTIDE SEQUENCE</scope>
</reference>
<accession>A0A9P0MKW3</accession>
<name>A0A9P0MKW3_ACAOB</name>
<dbReference type="Pfam" id="PF24664">
    <property type="entry name" value="Monjiviricetes_fusion"/>
    <property type="match status" value="1"/>
</dbReference>
<proteinExistence type="predicted"/>
<organism evidence="1 2">
    <name type="scientific">Acanthoscelides obtectus</name>
    <name type="common">Bean weevil</name>
    <name type="synonym">Bruchus obtectus</name>
    <dbReference type="NCBI Taxonomy" id="200917"/>
    <lineage>
        <taxon>Eukaryota</taxon>
        <taxon>Metazoa</taxon>
        <taxon>Ecdysozoa</taxon>
        <taxon>Arthropoda</taxon>
        <taxon>Hexapoda</taxon>
        <taxon>Insecta</taxon>
        <taxon>Pterygota</taxon>
        <taxon>Neoptera</taxon>
        <taxon>Endopterygota</taxon>
        <taxon>Coleoptera</taxon>
        <taxon>Polyphaga</taxon>
        <taxon>Cucujiformia</taxon>
        <taxon>Chrysomeloidea</taxon>
        <taxon>Chrysomelidae</taxon>
        <taxon>Bruchinae</taxon>
        <taxon>Bruchini</taxon>
        <taxon>Acanthoscelides</taxon>
    </lineage>
</organism>
<gene>
    <name evidence="1" type="ORF">ACAOBT_LOCUS34692</name>
</gene>
<dbReference type="Proteomes" id="UP001152888">
    <property type="component" value="Unassembled WGS sequence"/>
</dbReference>
<evidence type="ECO:0000313" key="1">
    <source>
        <dbReference type="EMBL" id="CAH2015345.1"/>
    </source>
</evidence>
<protein>
    <submittedName>
        <fullName evidence="1">Uncharacterized protein</fullName>
    </submittedName>
</protein>
<evidence type="ECO:0000313" key="2">
    <source>
        <dbReference type="Proteomes" id="UP001152888"/>
    </source>
</evidence>
<dbReference type="EMBL" id="CAKOFQ010008667">
    <property type="protein sequence ID" value="CAH2015345.1"/>
    <property type="molecule type" value="Genomic_DNA"/>
</dbReference>
<sequence length="104" mass="12001">MPGPRKAEETKPWDIQLVQKRQYVGVHVYTCLITVQQTIRHCGMHSHSSTVAGGLGKYVLHPSDSECRRAERFQHLDLRAIGADWCPSSRKMERRRFPQPCKDN</sequence>
<dbReference type="AlphaFoldDB" id="A0A9P0MKW3"/>
<comment type="caution">
    <text evidence="1">The sequence shown here is derived from an EMBL/GenBank/DDBJ whole genome shotgun (WGS) entry which is preliminary data.</text>
</comment>